<evidence type="ECO:0000259" key="6">
    <source>
        <dbReference type="Pfam" id="PF04542"/>
    </source>
</evidence>
<protein>
    <submittedName>
        <fullName evidence="8">RNA polymerase sigma-70 factor, ECF subfamily</fullName>
    </submittedName>
</protein>
<dbReference type="InterPro" id="IPR013325">
    <property type="entry name" value="RNA_pol_sigma_r2"/>
</dbReference>
<dbReference type="GO" id="GO:0003677">
    <property type="term" value="F:DNA binding"/>
    <property type="evidence" value="ECO:0007669"/>
    <property type="project" value="InterPro"/>
</dbReference>
<evidence type="ECO:0000259" key="7">
    <source>
        <dbReference type="Pfam" id="PF08281"/>
    </source>
</evidence>
<evidence type="ECO:0000256" key="4">
    <source>
        <dbReference type="ARBA" id="ARBA00023163"/>
    </source>
</evidence>
<accession>A0A1H9HWZ3</accession>
<sequence length="209" mass="22595">MSDSADGGNGIHPERTGDLNAAVLGVRRGDEAAFRAVYRCLNPELLRYAAVIVGQDAEDVVAETWLQIARDVLRFEGDGASFRRFALAVTRNRARDVLRRRRRRVQEITVPTDELPEPRAAGTPGGEAAPDTAEVAGAKLSTREIVSLIGTLPVPQAEAVLLRVVLDLDTKSTAEILGKRPGAVAMALSRGLKKLARLVERPEATAVRR</sequence>
<dbReference type="NCBIfam" id="TIGR02937">
    <property type="entry name" value="sigma70-ECF"/>
    <property type="match status" value="1"/>
</dbReference>
<evidence type="ECO:0000313" key="9">
    <source>
        <dbReference type="Proteomes" id="UP000199055"/>
    </source>
</evidence>
<dbReference type="GO" id="GO:0016987">
    <property type="term" value="F:sigma factor activity"/>
    <property type="evidence" value="ECO:0007669"/>
    <property type="project" value="UniProtKB-KW"/>
</dbReference>
<organism evidence="8 9">
    <name type="scientific">Streptomyces radiopugnans</name>
    <dbReference type="NCBI Taxonomy" id="403935"/>
    <lineage>
        <taxon>Bacteria</taxon>
        <taxon>Bacillati</taxon>
        <taxon>Actinomycetota</taxon>
        <taxon>Actinomycetes</taxon>
        <taxon>Kitasatosporales</taxon>
        <taxon>Streptomycetaceae</taxon>
        <taxon>Streptomyces</taxon>
    </lineage>
</organism>
<comment type="similarity">
    <text evidence="1">Belongs to the sigma-70 factor family. ECF subfamily.</text>
</comment>
<dbReference type="AlphaFoldDB" id="A0A1H9HWZ3"/>
<proteinExistence type="inferred from homology"/>
<evidence type="ECO:0000256" key="1">
    <source>
        <dbReference type="ARBA" id="ARBA00010641"/>
    </source>
</evidence>
<dbReference type="RefSeq" id="WP_093661593.1">
    <property type="nucleotide sequence ID" value="NZ_FOET01000012.1"/>
</dbReference>
<reference evidence="9" key="1">
    <citation type="submission" date="2016-10" db="EMBL/GenBank/DDBJ databases">
        <authorList>
            <person name="Varghese N."/>
            <person name="Submissions S."/>
        </authorList>
    </citation>
    <scope>NUCLEOTIDE SEQUENCE [LARGE SCALE GENOMIC DNA]</scope>
    <source>
        <strain evidence="9">CGMCC 4.3519</strain>
    </source>
</reference>
<evidence type="ECO:0000256" key="2">
    <source>
        <dbReference type="ARBA" id="ARBA00023015"/>
    </source>
</evidence>
<feature type="region of interest" description="Disordered" evidence="5">
    <location>
        <begin position="112"/>
        <end position="131"/>
    </location>
</feature>
<dbReference type="SUPFAM" id="SSF88659">
    <property type="entry name" value="Sigma3 and sigma4 domains of RNA polymerase sigma factors"/>
    <property type="match status" value="1"/>
</dbReference>
<gene>
    <name evidence="8" type="ORF">SAMN05216481_11285</name>
</gene>
<dbReference type="InterPro" id="IPR039425">
    <property type="entry name" value="RNA_pol_sigma-70-like"/>
</dbReference>
<dbReference type="EMBL" id="FOET01000012">
    <property type="protein sequence ID" value="SEQ66840.1"/>
    <property type="molecule type" value="Genomic_DNA"/>
</dbReference>
<dbReference type="PANTHER" id="PTHR43133">
    <property type="entry name" value="RNA POLYMERASE ECF-TYPE SIGMA FACTO"/>
    <property type="match status" value="1"/>
</dbReference>
<dbReference type="InterPro" id="IPR007627">
    <property type="entry name" value="RNA_pol_sigma70_r2"/>
</dbReference>
<name>A0A1H9HWZ3_9ACTN</name>
<dbReference type="InterPro" id="IPR013324">
    <property type="entry name" value="RNA_pol_sigma_r3/r4-like"/>
</dbReference>
<dbReference type="SUPFAM" id="SSF88946">
    <property type="entry name" value="Sigma2 domain of RNA polymerase sigma factors"/>
    <property type="match status" value="1"/>
</dbReference>
<dbReference type="Pfam" id="PF04542">
    <property type="entry name" value="Sigma70_r2"/>
    <property type="match status" value="1"/>
</dbReference>
<dbReference type="InterPro" id="IPR014284">
    <property type="entry name" value="RNA_pol_sigma-70_dom"/>
</dbReference>
<dbReference type="PANTHER" id="PTHR43133:SF66">
    <property type="entry name" value="ECF RNA POLYMERASE SIGMA FACTOR SIGK"/>
    <property type="match status" value="1"/>
</dbReference>
<evidence type="ECO:0000256" key="3">
    <source>
        <dbReference type="ARBA" id="ARBA00023082"/>
    </source>
</evidence>
<dbReference type="Proteomes" id="UP000199055">
    <property type="component" value="Unassembled WGS sequence"/>
</dbReference>
<keyword evidence="4" id="KW-0804">Transcription</keyword>
<keyword evidence="3" id="KW-0731">Sigma factor</keyword>
<dbReference type="Pfam" id="PF08281">
    <property type="entry name" value="Sigma70_r4_2"/>
    <property type="match status" value="1"/>
</dbReference>
<evidence type="ECO:0000256" key="5">
    <source>
        <dbReference type="SAM" id="MobiDB-lite"/>
    </source>
</evidence>
<feature type="domain" description="RNA polymerase sigma factor 70 region 4 type 2" evidence="7">
    <location>
        <begin position="143"/>
        <end position="195"/>
    </location>
</feature>
<evidence type="ECO:0000313" key="8">
    <source>
        <dbReference type="EMBL" id="SEQ66840.1"/>
    </source>
</evidence>
<dbReference type="GO" id="GO:0006352">
    <property type="term" value="P:DNA-templated transcription initiation"/>
    <property type="evidence" value="ECO:0007669"/>
    <property type="project" value="InterPro"/>
</dbReference>
<keyword evidence="9" id="KW-1185">Reference proteome</keyword>
<dbReference type="InterPro" id="IPR036388">
    <property type="entry name" value="WH-like_DNA-bd_sf"/>
</dbReference>
<keyword evidence="2" id="KW-0805">Transcription regulation</keyword>
<dbReference type="InterPro" id="IPR013249">
    <property type="entry name" value="RNA_pol_sigma70_r4_t2"/>
</dbReference>
<feature type="domain" description="RNA polymerase sigma-70 region 2" evidence="6">
    <location>
        <begin position="38"/>
        <end position="104"/>
    </location>
</feature>
<dbReference type="STRING" id="403935.SAMN05216481_11285"/>
<dbReference type="Gene3D" id="1.10.1740.10">
    <property type="match status" value="1"/>
</dbReference>
<dbReference type="Gene3D" id="1.10.10.10">
    <property type="entry name" value="Winged helix-like DNA-binding domain superfamily/Winged helix DNA-binding domain"/>
    <property type="match status" value="1"/>
</dbReference>